<dbReference type="InterPro" id="IPR050789">
    <property type="entry name" value="Diverse_Enzym_Activities"/>
</dbReference>
<dbReference type="EMBL" id="BOQP01000030">
    <property type="protein sequence ID" value="GIM77513.1"/>
    <property type="molecule type" value="Genomic_DNA"/>
</dbReference>
<feature type="compositionally biased region" description="Polar residues" evidence="1">
    <location>
        <begin position="321"/>
        <end position="337"/>
    </location>
</feature>
<accession>A0A919SUX6</accession>
<protein>
    <recommendedName>
        <fullName evidence="2">Beta-lactamase-related domain-containing protein</fullName>
    </recommendedName>
</protein>
<dbReference type="PANTHER" id="PTHR43283:SF7">
    <property type="entry name" value="BETA-LACTAMASE-RELATED DOMAIN-CONTAINING PROTEIN"/>
    <property type="match status" value="1"/>
</dbReference>
<dbReference type="RefSeq" id="WP_213000168.1">
    <property type="nucleotide sequence ID" value="NZ_BAAATW010000016.1"/>
</dbReference>
<feature type="region of interest" description="Disordered" evidence="1">
    <location>
        <begin position="320"/>
        <end position="339"/>
    </location>
</feature>
<dbReference type="PANTHER" id="PTHR43283">
    <property type="entry name" value="BETA-LACTAMASE-RELATED"/>
    <property type="match status" value="1"/>
</dbReference>
<sequence>MQSTVLPRSTPGEQGVDAGGIDRFVAAVAGMDGVELHSLMVLRHGHVVAERWWHPYAPEIPHGLYSLSKSFTSTALGMAVAEGLVDLDATVLSYFPELDGLVTDAGARSIRVRHVAAMASGHEQETFERARVAGGGDLLRGFLQVPPEREPGTVFAYNQPCTYALSAIIGRVSGGSLIDFLRPRLFEPLGISTYGWGADRVGRQPGFAGLHVTTEAVAKLGQLYLDGGVWAGRRLLSAEWVAEATRKHVETRRPEQDWDLGYGFQFWRSRHGYRGDGAYGQYMLVLPEQDAVIAMTAQSPDMAAQLDAVWTHLLPALTPDGDSTQAGTATAGGNSAQAGAATELARPAGGDNAQAATATELARPVGPARLTAGSYRAGAGNEVPTVREVVVDAKEVVVDGEVMALSADGSWAGSGPVVTAYGADVVDLVFVETPHRMRIVLDAGAGTFAARWRTMPLGRATIAAQRMPR</sequence>
<comment type="caution">
    <text evidence="3">The sequence shown here is derived from an EMBL/GenBank/DDBJ whole genome shotgun (WGS) entry which is preliminary data.</text>
</comment>
<proteinExistence type="predicted"/>
<dbReference type="AlphaFoldDB" id="A0A919SUX6"/>
<feature type="domain" description="Beta-lactamase-related" evidence="2">
    <location>
        <begin position="38"/>
        <end position="304"/>
    </location>
</feature>
<evidence type="ECO:0000259" key="2">
    <source>
        <dbReference type="Pfam" id="PF00144"/>
    </source>
</evidence>
<reference evidence="3" key="1">
    <citation type="submission" date="2021-03" db="EMBL/GenBank/DDBJ databases">
        <title>Whole genome shotgun sequence of Actinoplanes consettensis NBRC 14913.</title>
        <authorList>
            <person name="Komaki H."/>
            <person name="Tamura T."/>
        </authorList>
    </citation>
    <scope>NUCLEOTIDE SEQUENCE</scope>
    <source>
        <strain evidence="3">NBRC 14913</strain>
    </source>
</reference>
<name>A0A919SUX6_9ACTN</name>
<dbReference type="Proteomes" id="UP000680865">
    <property type="component" value="Unassembled WGS sequence"/>
</dbReference>
<evidence type="ECO:0000256" key="1">
    <source>
        <dbReference type="SAM" id="MobiDB-lite"/>
    </source>
</evidence>
<dbReference type="SUPFAM" id="SSF56601">
    <property type="entry name" value="beta-lactamase/transpeptidase-like"/>
    <property type="match status" value="1"/>
</dbReference>
<gene>
    <name evidence="3" type="ORF">Aco04nite_55720</name>
</gene>
<keyword evidence="4" id="KW-1185">Reference proteome</keyword>
<dbReference type="InterPro" id="IPR001466">
    <property type="entry name" value="Beta-lactam-related"/>
</dbReference>
<dbReference type="InterPro" id="IPR012338">
    <property type="entry name" value="Beta-lactam/transpept-like"/>
</dbReference>
<evidence type="ECO:0000313" key="3">
    <source>
        <dbReference type="EMBL" id="GIM77513.1"/>
    </source>
</evidence>
<dbReference type="Gene3D" id="3.40.710.10">
    <property type="entry name" value="DD-peptidase/beta-lactamase superfamily"/>
    <property type="match status" value="1"/>
</dbReference>
<evidence type="ECO:0000313" key="4">
    <source>
        <dbReference type="Proteomes" id="UP000680865"/>
    </source>
</evidence>
<organism evidence="3 4">
    <name type="scientific">Winogradskya consettensis</name>
    <dbReference type="NCBI Taxonomy" id="113560"/>
    <lineage>
        <taxon>Bacteria</taxon>
        <taxon>Bacillati</taxon>
        <taxon>Actinomycetota</taxon>
        <taxon>Actinomycetes</taxon>
        <taxon>Micromonosporales</taxon>
        <taxon>Micromonosporaceae</taxon>
        <taxon>Winogradskya</taxon>
    </lineage>
</organism>
<dbReference type="Pfam" id="PF00144">
    <property type="entry name" value="Beta-lactamase"/>
    <property type="match status" value="1"/>
</dbReference>